<comment type="similarity">
    <text evidence="1">Belongs to the PP1 inhibitor family.</text>
</comment>
<dbReference type="Gene3D" id="1.10.150.220">
    <property type="entry name" value="CPI-17"/>
    <property type="match status" value="1"/>
</dbReference>
<name>A0A672YM06_9TELE</name>
<evidence type="ECO:0000313" key="6">
    <source>
        <dbReference type="Ensembl" id="ENSSORP00005005537.1"/>
    </source>
</evidence>
<feature type="compositionally biased region" description="Polar residues" evidence="5">
    <location>
        <begin position="1"/>
        <end position="12"/>
    </location>
</feature>
<reference evidence="6" key="1">
    <citation type="submission" date="2019-06" db="EMBL/GenBank/DDBJ databases">
        <authorList>
            <consortium name="Wellcome Sanger Institute Data Sharing"/>
        </authorList>
    </citation>
    <scope>NUCLEOTIDE SEQUENCE [LARGE SCALE GENOMIC DNA]</scope>
</reference>
<reference evidence="6" key="3">
    <citation type="submission" date="2025-09" db="UniProtKB">
        <authorList>
            <consortium name="Ensembl"/>
        </authorList>
    </citation>
    <scope>IDENTIFICATION</scope>
</reference>
<dbReference type="Ensembl" id="ENSSORT00005005724.1">
    <property type="protein sequence ID" value="ENSSORP00005005537.1"/>
    <property type="gene ID" value="ENSSORG00005003303.1"/>
</dbReference>
<keyword evidence="4" id="KW-0650">Protein phosphatase inhibitor</keyword>
<dbReference type="Pfam" id="PF05361">
    <property type="entry name" value="PP1_inhibitor"/>
    <property type="match status" value="1"/>
</dbReference>
<evidence type="ECO:0000256" key="2">
    <source>
        <dbReference type="ARBA" id="ARBA00022553"/>
    </source>
</evidence>
<reference evidence="6" key="2">
    <citation type="submission" date="2025-08" db="UniProtKB">
        <authorList>
            <consortium name="Ensembl"/>
        </authorList>
    </citation>
    <scope>IDENTIFICATION</scope>
</reference>
<dbReference type="GO" id="GO:0045087">
    <property type="term" value="P:innate immune response"/>
    <property type="evidence" value="ECO:0007669"/>
    <property type="project" value="TreeGrafter"/>
</dbReference>
<evidence type="ECO:0000256" key="3">
    <source>
        <dbReference type="ARBA" id="ARBA00022990"/>
    </source>
</evidence>
<dbReference type="PANTHER" id="PTHR16188:SF5">
    <property type="entry name" value="PROTEIN PHOSPHATASE 1 REGULATORY SUBUNIT 14B"/>
    <property type="match status" value="1"/>
</dbReference>
<dbReference type="SUPFAM" id="SSF81790">
    <property type="entry name" value="Myosin phosphatase inhibitor 17kDa protein, CPI-17"/>
    <property type="match status" value="1"/>
</dbReference>
<dbReference type="InterPro" id="IPR008025">
    <property type="entry name" value="CPI-17"/>
</dbReference>
<dbReference type="AlphaFoldDB" id="A0A672YM06"/>
<dbReference type="InterPro" id="IPR036658">
    <property type="entry name" value="CPI-17_sf"/>
</dbReference>
<protein>
    <recommendedName>
        <fullName evidence="8">Protein phosphatase 1, regulatory (inhibitor) subunit 14Ba</fullName>
    </recommendedName>
</protein>
<keyword evidence="3" id="KW-0007">Acetylation</keyword>
<evidence type="ECO:0000256" key="5">
    <source>
        <dbReference type="SAM" id="MobiDB-lite"/>
    </source>
</evidence>
<dbReference type="Proteomes" id="UP000472271">
    <property type="component" value="Chromosome 18"/>
</dbReference>
<dbReference type="GO" id="GO:0004865">
    <property type="term" value="F:protein serine/threonine phosphatase inhibitor activity"/>
    <property type="evidence" value="ECO:0007669"/>
    <property type="project" value="TreeGrafter"/>
</dbReference>
<evidence type="ECO:0000256" key="1">
    <source>
        <dbReference type="ARBA" id="ARBA00005483"/>
    </source>
</evidence>
<evidence type="ECO:0000256" key="4">
    <source>
        <dbReference type="ARBA" id="ARBA00023272"/>
    </source>
</evidence>
<keyword evidence="2" id="KW-0597">Phosphoprotein</keyword>
<dbReference type="FunFam" id="1.10.150.220:FF:000001">
    <property type="entry name" value="Phosphatase 1, regulatory (Inhibitor) subunit 14C"/>
    <property type="match status" value="1"/>
</dbReference>
<evidence type="ECO:0008006" key="8">
    <source>
        <dbReference type="Google" id="ProtNLM"/>
    </source>
</evidence>
<dbReference type="PANTHER" id="PTHR16188">
    <property type="entry name" value="PROTEIN PHOSPHATASE 1 INHIBITOR POTENTIATED BY PROTEIN KINASE C"/>
    <property type="match status" value="1"/>
</dbReference>
<evidence type="ECO:0000313" key="7">
    <source>
        <dbReference type="Proteomes" id="UP000472271"/>
    </source>
</evidence>
<feature type="region of interest" description="Disordered" evidence="5">
    <location>
        <begin position="1"/>
        <end position="34"/>
    </location>
</feature>
<organism evidence="6 7">
    <name type="scientific">Sphaeramia orbicularis</name>
    <name type="common">orbiculate cardinalfish</name>
    <dbReference type="NCBI Taxonomy" id="375764"/>
    <lineage>
        <taxon>Eukaryota</taxon>
        <taxon>Metazoa</taxon>
        <taxon>Chordata</taxon>
        <taxon>Craniata</taxon>
        <taxon>Vertebrata</taxon>
        <taxon>Euteleostomi</taxon>
        <taxon>Actinopterygii</taxon>
        <taxon>Neopterygii</taxon>
        <taxon>Teleostei</taxon>
        <taxon>Neoteleostei</taxon>
        <taxon>Acanthomorphata</taxon>
        <taxon>Gobiaria</taxon>
        <taxon>Kurtiformes</taxon>
        <taxon>Apogonoidei</taxon>
        <taxon>Apogonidae</taxon>
        <taxon>Apogoninae</taxon>
        <taxon>Sphaeramia</taxon>
    </lineage>
</organism>
<gene>
    <name evidence="6" type="primary">ppp1r14bb</name>
</gene>
<proteinExistence type="inferred from homology"/>
<keyword evidence="7" id="KW-1185">Reference proteome</keyword>
<sequence length="126" mass="14601">MAAVTSPETSPQPRVYFQTPAGTTEEPETPVRKQGRVTVKYDRKELRKRLNLEEWIIDQLTDLYDCEEEAIPELEIDVDELLDMPSDVERAARVKVRLNHSPTFDFISELLDKIRGMQKLSTPQKK</sequence>
<accession>A0A672YM06</accession>
<dbReference type="GO" id="GO:0005737">
    <property type="term" value="C:cytoplasm"/>
    <property type="evidence" value="ECO:0007669"/>
    <property type="project" value="InterPro"/>
</dbReference>